<dbReference type="OrthoDB" id="9808735at2"/>
<keyword evidence="1" id="KW-1133">Transmembrane helix</keyword>
<accession>A0A0B4XJ40</accession>
<gene>
    <name evidence="3" type="ORF">S7S_01480</name>
</gene>
<organism evidence="3 4">
    <name type="scientific">Isoalcanivorax pacificus W11-5</name>
    <dbReference type="NCBI Taxonomy" id="391936"/>
    <lineage>
        <taxon>Bacteria</taxon>
        <taxon>Pseudomonadati</taxon>
        <taxon>Pseudomonadota</taxon>
        <taxon>Gammaproteobacteria</taxon>
        <taxon>Oceanospirillales</taxon>
        <taxon>Alcanivoracaceae</taxon>
        <taxon>Isoalcanivorax</taxon>
    </lineage>
</organism>
<dbReference type="Pfam" id="PF00581">
    <property type="entry name" value="Rhodanese"/>
    <property type="match status" value="1"/>
</dbReference>
<dbReference type="Gene3D" id="3.40.250.10">
    <property type="entry name" value="Rhodanese-like domain"/>
    <property type="match status" value="1"/>
</dbReference>
<dbReference type="PANTHER" id="PTHR43031">
    <property type="entry name" value="FAD-DEPENDENT OXIDOREDUCTASE"/>
    <property type="match status" value="1"/>
</dbReference>
<protein>
    <submittedName>
        <fullName evidence="3">Rhodanese domain-containing protein</fullName>
    </submittedName>
</protein>
<dbReference type="PANTHER" id="PTHR43031:SF18">
    <property type="entry name" value="RHODANESE-RELATED SULFURTRANSFERASES"/>
    <property type="match status" value="1"/>
</dbReference>
<keyword evidence="4" id="KW-1185">Reference proteome</keyword>
<name>A0A0B4XJ40_9GAMM</name>
<dbReference type="InterPro" id="IPR001763">
    <property type="entry name" value="Rhodanese-like_dom"/>
</dbReference>
<dbReference type="SMART" id="SM00450">
    <property type="entry name" value="RHOD"/>
    <property type="match status" value="1"/>
</dbReference>
<dbReference type="SUPFAM" id="SSF52821">
    <property type="entry name" value="Rhodanese/Cell cycle control phosphatase"/>
    <property type="match status" value="1"/>
</dbReference>
<reference evidence="3 4" key="1">
    <citation type="journal article" date="2012" name="J. Bacteriol.">
        <title>Genome sequence of an alkane-degrading bacterium, Alcanivorax pacificus type strain W11-5, isolated from deep sea sediment.</title>
        <authorList>
            <person name="Lai Q."/>
            <person name="Shao Z."/>
        </authorList>
    </citation>
    <scope>NUCLEOTIDE SEQUENCE [LARGE SCALE GENOMIC DNA]</scope>
    <source>
        <strain evidence="3 4">W11-5</strain>
    </source>
</reference>
<dbReference type="CDD" id="cd00158">
    <property type="entry name" value="RHOD"/>
    <property type="match status" value="1"/>
</dbReference>
<dbReference type="AlphaFoldDB" id="A0A0B4XJ40"/>
<keyword evidence="1" id="KW-0812">Transmembrane</keyword>
<evidence type="ECO:0000313" key="3">
    <source>
        <dbReference type="EMBL" id="AJD46720.1"/>
    </source>
</evidence>
<dbReference type="EMBL" id="CP004387">
    <property type="protein sequence ID" value="AJD46720.1"/>
    <property type="molecule type" value="Genomic_DNA"/>
</dbReference>
<dbReference type="InterPro" id="IPR036873">
    <property type="entry name" value="Rhodanese-like_dom_sf"/>
</dbReference>
<dbReference type="STRING" id="391936.S7S_01480"/>
<dbReference type="RefSeq" id="WP_008736290.1">
    <property type="nucleotide sequence ID" value="NZ_CP004387.1"/>
</dbReference>
<dbReference type="KEGG" id="apac:S7S_01480"/>
<keyword evidence="1" id="KW-0472">Membrane</keyword>
<proteinExistence type="predicted"/>
<dbReference type="HOGENOM" id="CLU_089574_1_5_6"/>
<dbReference type="InterPro" id="IPR050229">
    <property type="entry name" value="GlpE_sulfurtransferase"/>
</dbReference>
<dbReference type="PROSITE" id="PS50206">
    <property type="entry name" value="RHODANESE_3"/>
    <property type="match status" value="1"/>
</dbReference>
<feature type="domain" description="Rhodanese" evidence="2">
    <location>
        <begin position="47"/>
        <end position="137"/>
    </location>
</feature>
<sequence length="138" mass="15637">MDRIFEFAANHYILVSAFFLLWTLFFFLESRRGSLAVSPQGATSLVNREDGVIIDVRDEDEYRQGHIAGSINVPLAKLNERSGELEKYRDKPVILVCKLGNQASHAGRQLQQQGFARLYRMRGGIQGWRADSLPVVRA</sequence>
<evidence type="ECO:0000259" key="2">
    <source>
        <dbReference type="PROSITE" id="PS50206"/>
    </source>
</evidence>
<dbReference type="Proteomes" id="UP000006764">
    <property type="component" value="Chromosome"/>
</dbReference>
<evidence type="ECO:0000313" key="4">
    <source>
        <dbReference type="Proteomes" id="UP000006764"/>
    </source>
</evidence>
<evidence type="ECO:0000256" key="1">
    <source>
        <dbReference type="SAM" id="Phobius"/>
    </source>
</evidence>
<feature type="transmembrane region" description="Helical" evidence="1">
    <location>
        <begin position="12"/>
        <end position="28"/>
    </location>
</feature>